<feature type="transmembrane region" description="Helical" evidence="1">
    <location>
        <begin position="16"/>
        <end position="37"/>
    </location>
</feature>
<comment type="caution">
    <text evidence="2">The sequence shown here is derived from an EMBL/GenBank/DDBJ whole genome shotgun (WGS) entry which is preliminary data.</text>
</comment>
<keyword evidence="1" id="KW-0812">Transmembrane</keyword>
<name>A0A845F3T5_9BACL</name>
<dbReference type="EMBL" id="WMEY01000007">
    <property type="protein sequence ID" value="MYL65460.1"/>
    <property type="molecule type" value="Genomic_DNA"/>
</dbReference>
<organism evidence="2 3">
    <name type="scientific">Guptibacillus hwajinpoensis</name>
    <dbReference type="NCBI Taxonomy" id="208199"/>
    <lineage>
        <taxon>Bacteria</taxon>
        <taxon>Bacillati</taxon>
        <taxon>Bacillota</taxon>
        <taxon>Bacilli</taxon>
        <taxon>Bacillales</taxon>
        <taxon>Guptibacillaceae</taxon>
        <taxon>Guptibacillus</taxon>
    </lineage>
</organism>
<gene>
    <name evidence="2" type="ORF">GLW07_19045</name>
</gene>
<evidence type="ECO:0000313" key="2">
    <source>
        <dbReference type="EMBL" id="MYL65460.1"/>
    </source>
</evidence>
<evidence type="ECO:0000313" key="3">
    <source>
        <dbReference type="Proteomes" id="UP000447833"/>
    </source>
</evidence>
<keyword evidence="1" id="KW-1133">Transmembrane helix</keyword>
<dbReference type="RefSeq" id="WP_160920861.1">
    <property type="nucleotide sequence ID" value="NZ_WMEY01000007.1"/>
</dbReference>
<dbReference type="Proteomes" id="UP000447833">
    <property type="component" value="Unassembled WGS sequence"/>
</dbReference>
<keyword evidence="1" id="KW-0472">Membrane</keyword>
<proteinExistence type="predicted"/>
<accession>A0A845F3T5</accession>
<reference evidence="2 3" key="1">
    <citation type="submission" date="2019-11" db="EMBL/GenBank/DDBJ databases">
        <title>Genome sequences of 17 halophilic strains isolated from different environments.</title>
        <authorList>
            <person name="Furrow R.E."/>
        </authorList>
    </citation>
    <scope>NUCLEOTIDE SEQUENCE [LARGE SCALE GENOMIC DNA]</scope>
    <source>
        <strain evidence="2 3">22506_14_FS</strain>
    </source>
</reference>
<protein>
    <submittedName>
        <fullName evidence="2">Uncharacterized protein</fullName>
    </submittedName>
</protein>
<feature type="transmembrane region" description="Helical" evidence="1">
    <location>
        <begin position="49"/>
        <end position="70"/>
    </location>
</feature>
<sequence length="161" mass="19013">MRREEHIFLTTIPEDVWFPIFNIISIGLLIVFYNRLFKGARSKRSKQKEGIIVFSIIFISMLSFSFNYVFNQSEYYRFKINKSSNPMIVGIKYNSPTFRDNQIVFYEKTELLSYKLIREASLENASSVSRNLKSGDYQVDLINSETPKMVLGNGDFYYIRY</sequence>
<evidence type="ECO:0000256" key="1">
    <source>
        <dbReference type="SAM" id="Phobius"/>
    </source>
</evidence>
<dbReference type="AlphaFoldDB" id="A0A845F3T5"/>